<dbReference type="AlphaFoldDB" id="A0A0L6UBU6"/>
<name>A0A0L6UBU6_9BASI</name>
<protein>
    <submittedName>
        <fullName evidence="1">Uncharacterized protein</fullName>
    </submittedName>
</protein>
<dbReference type="Proteomes" id="UP000037035">
    <property type="component" value="Unassembled WGS sequence"/>
</dbReference>
<reference evidence="1 2" key="1">
    <citation type="submission" date="2015-08" db="EMBL/GenBank/DDBJ databases">
        <title>Next Generation Sequencing and Analysis of the Genome of Puccinia sorghi L Schw, the Causal Agent of Maize Common Rust.</title>
        <authorList>
            <person name="Rochi L."/>
            <person name="Burguener G."/>
            <person name="Darino M."/>
            <person name="Turjanski A."/>
            <person name="Kreff E."/>
            <person name="Dieguez M.J."/>
            <person name="Sacco F."/>
        </authorList>
    </citation>
    <scope>NUCLEOTIDE SEQUENCE [LARGE SCALE GENOMIC DNA]</scope>
    <source>
        <strain evidence="1 2">RO10H11247</strain>
    </source>
</reference>
<organism evidence="1 2">
    <name type="scientific">Puccinia sorghi</name>
    <dbReference type="NCBI Taxonomy" id="27349"/>
    <lineage>
        <taxon>Eukaryota</taxon>
        <taxon>Fungi</taxon>
        <taxon>Dikarya</taxon>
        <taxon>Basidiomycota</taxon>
        <taxon>Pucciniomycotina</taxon>
        <taxon>Pucciniomycetes</taxon>
        <taxon>Pucciniales</taxon>
        <taxon>Pucciniaceae</taxon>
        <taxon>Puccinia</taxon>
    </lineage>
</organism>
<sequence>PPPRLYKLHTVESFHSLDLVLVDQSNQGEIIVIIEFTPLDQLSKSKKKDINFVTTFLHQSKQFFEYSWNFKIVGWKNVGRGLASAIFTKAMLSTSSTIWMCFKHPRPNVSKSRWHSFGITSPPNSFLTKLIFSISSVPTGQSRAEALKVHWVYSMKWIWLLKPFLKESTAAWIIEAPYTFRKLIKHSKDTLTSGFSPLIILTIKTEHERVLQGPFSKLLPICTKMAPAFVPSFISKIVRLDYRIAKQTHSQMV</sequence>
<keyword evidence="2" id="KW-1185">Reference proteome</keyword>
<accession>A0A0L6UBU6</accession>
<proteinExistence type="predicted"/>
<comment type="caution">
    <text evidence="1">The sequence shown here is derived from an EMBL/GenBank/DDBJ whole genome shotgun (WGS) entry which is preliminary data.</text>
</comment>
<evidence type="ECO:0000313" key="2">
    <source>
        <dbReference type="Proteomes" id="UP000037035"/>
    </source>
</evidence>
<dbReference type="VEuPathDB" id="FungiDB:VP01_7865g2"/>
<dbReference type="EMBL" id="LAVV01013344">
    <property type="protein sequence ID" value="KNZ45722.1"/>
    <property type="molecule type" value="Genomic_DNA"/>
</dbReference>
<evidence type="ECO:0000313" key="1">
    <source>
        <dbReference type="EMBL" id="KNZ45722.1"/>
    </source>
</evidence>
<feature type="non-terminal residue" evidence="1">
    <location>
        <position position="1"/>
    </location>
</feature>
<gene>
    <name evidence="1" type="ORF">VP01_7865g2</name>
</gene>